<dbReference type="PROSITE" id="PS00061">
    <property type="entry name" value="ADH_SHORT"/>
    <property type="match status" value="1"/>
</dbReference>
<dbReference type="InterPro" id="IPR051122">
    <property type="entry name" value="SDR_DHRS6-like"/>
</dbReference>
<evidence type="ECO:0000313" key="4">
    <source>
        <dbReference type="Proteomes" id="UP000580654"/>
    </source>
</evidence>
<dbReference type="AlphaFoldDB" id="A0A840Y8I0"/>
<dbReference type="FunFam" id="3.40.50.720:FF:000084">
    <property type="entry name" value="Short-chain dehydrogenase reductase"/>
    <property type="match status" value="1"/>
</dbReference>
<dbReference type="RefSeq" id="WP_184521382.1">
    <property type="nucleotide sequence ID" value="NZ_JACIJD010000034.1"/>
</dbReference>
<dbReference type="Gene3D" id="3.40.50.720">
    <property type="entry name" value="NAD(P)-binding Rossmann-like Domain"/>
    <property type="match status" value="1"/>
</dbReference>
<reference evidence="3 4" key="1">
    <citation type="submission" date="2020-08" db="EMBL/GenBank/DDBJ databases">
        <title>Genomic Encyclopedia of Type Strains, Phase IV (KMG-IV): sequencing the most valuable type-strain genomes for metagenomic binning, comparative biology and taxonomic classification.</title>
        <authorList>
            <person name="Goeker M."/>
        </authorList>
    </citation>
    <scope>NUCLEOTIDE SEQUENCE [LARGE SCALE GENOMIC DNA]</scope>
    <source>
        <strain evidence="3 4">DSM 25622</strain>
    </source>
</reference>
<evidence type="ECO:0000313" key="3">
    <source>
        <dbReference type="EMBL" id="MBB5696240.1"/>
    </source>
</evidence>
<dbReference type="GO" id="GO:0016491">
    <property type="term" value="F:oxidoreductase activity"/>
    <property type="evidence" value="ECO:0007669"/>
    <property type="project" value="UniProtKB-KW"/>
</dbReference>
<evidence type="ECO:0000256" key="2">
    <source>
        <dbReference type="ARBA" id="ARBA00023002"/>
    </source>
</evidence>
<accession>A0A840Y8I0</accession>
<dbReference type="Pfam" id="PF13561">
    <property type="entry name" value="adh_short_C2"/>
    <property type="match status" value="1"/>
</dbReference>
<evidence type="ECO:0000256" key="1">
    <source>
        <dbReference type="ARBA" id="ARBA00006484"/>
    </source>
</evidence>
<dbReference type="InterPro" id="IPR036291">
    <property type="entry name" value="NAD(P)-bd_dom_sf"/>
</dbReference>
<dbReference type="PANTHER" id="PTHR43477:SF1">
    <property type="entry name" value="DIHYDROANTICAPSIN 7-DEHYDROGENASE"/>
    <property type="match status" value="1"/>
</dbReference>
<name>A0A840Y8I0_9PROT</name>
<organism evidence="3 4">
    <name type="scientific">Muricoccus pecuniae</name>
    <dbReference type="NCBI Taxonomy" id="693023"/>
    <lineage>
        <taxon>Bacteria</taxon>
        <taxon>Pseudomonadati</taxon>
        <taxon>Pseudomonadota</taxon>
        <taxon>Alphaproteobacteria</taxon>
        <taxon>Acetobacterales</taxon>
        <taxon>Roseomonadaceae</taxon>
        <taxon>Muricoccus</taxon>
    </lineage>
</organism>
<gene>
    <name evidence="3" type="ORF">FHS87_004310</name>
</gene>
<protein>
    <submittedName>
        <fullName evidence="3">NAD(P)-dependent dehydrogenase (Short-subunit alcohol dehydrogenase family)</fullName>
    </submittedName>
</protein>
<keyword evidence="2" id="KW-0560">Oxidoreductase</keyword>
<proteinExistence type="inferred from homology"/>
<dbReference type="EMBL" id="JACIJD010000034">
    <property type="protein sequence ID" value="MBB5696240.1"/>
    <property type="molecule type" value="Genomic_DNA"/>
</dbReference>
<sequence>MEQDALQDIPVRKGDRVAGKVAMVTGAGSVAEGFGNGRAAAFALARHGAKVALLDVNRASAEETARIIRDDGGECLVIQADVMDPASCAAAVQATVAEWGRLDILVNNVGTARVPGDATTVDLEAWERGMRLNVTSMVLMARYAVPEMKKSGGGSIINISSITGMIGGHTNLFYPTSKGALLNMTRTMAGNHGPDGIRVNCICPGFLFTPVVTAGGWLPEGFREARRNAGAIKTEGTGWDVAFGILFLASDEARWITGVILPIDAGVTAITPHFRTSSPSSQLRAQASDWEAAARGDFVPTSSG</sequence>
<dbReference type="PRINTS" id="PR00081">
    <property type="entry name" value="GDHRDH"/>
</dbReference>
<dbReference type="PRINTS" id="PR00080">
    <property type="entry name" value="SDRFAMILY"/>
</dbReference>
<dbReference type="Proteomes" id="UP000580654">
    <property type="component" value="Unassembled WGS sequence"/>
</dbReference>
<keyword evidence="4" id="KW-1185">Reference proteome</keyword>
<dbReference type="CDD" id="cd05233">
    <property type="entry name" value="SDR_c"/>
    <property type="match status" value="1"/>
</dbReference>
<dbReference type="InterPro" id="IPR020904">
    <property type="entry name" value="Sc_DH/Rdtase_CS"/>
</dbReference>
<dbReference type="InterPro" id="IPR002347">
    <property type="entry name" value="SDR_fam"/>
</dbReference>
<dbReference type="PANTHER" id="PTHR43477">
    <property type="entry name" value="DIHYDROANTICAPSIN 7-DEHYDROGENASE"/>
    <property type="match status" value="1"/>
</dbReference>
<comment type="similarity">
    <text evidence="1">Belongs to the short-chain dehydrogenases/reductases (SDR) family.</text>
</comment>
<comment type="caution">
    <text evidence="3">The sequence shown here is derived from an EMBL/GenBank/DDBJ whole genome shotgun (WGS) entry which is preliminary data.</text>
</comment>
<dbReference type="SUPFAM" id="SSF51735">
    <property type="entry name" value="NAD(P)-binding Rossmann-fold domains"/>
    <property type="match status" value="1"/>
</dbReference>